<dbReference type="PANTHER" id="PTHR12227:SF0">
    <property type="entry name" value="GLYCERATE KINASE"/>
    <property type="match status" value="1"/>
</dbReference>
<evidence type="ECO:0000259" key="2">
    <source>
        <dbReference type="Pfam" id="PF13660"/>
    </source>
</evidence>
<sequence>MPPDKISDFRQDAARAFRAATRRADPALAMRDCLDSLPLPRAAHGHRTIVLAVGKAAPAMVRTVLPRIDGPRVSICVTHRENSEKTPGAEIFRAGHPVPDSVGAAGAMRMQEVLRGTEPGDRVIALISGGGSALLPAPPSGVTLDDKQALNRLLLASGLDIVAMNLIRQQVSELKGGGMARLAAPAPVTGYILSDVIGDDLRAIASGPTSEPIGTAEEARHLLHDAGLFDRLPDSIQRHLRRATRTSIPGDTVNHLIGGNRESVLAATESLRRDYDAHAIETPLTGDVGEAAVSIFRTLRDSPASDRPRAILWGGETTVRVRGRGMGGRNQELALRLAALADAQPIAAPWAFLSGGTDGRDGPTDAAGAIVDQGTLSRIRARGLPPERYLDNNDSNAALRLSDDLLITGATGTNVADVQVLLIGQIS</sequence>
<dbReference type="Gene3D" id="3.40.50.10180">
    <property type="entry name" value="Glycerate kinase, MOFRL-like N-terminal domain"/>
    <property type="match status" value="1"/>
</dbReference>
<proteinExistence type="predicted"/>
<dbReference type="SUPFAM" id="SSF82544">
    <property type="entry name" value="GckA/TtuD-like"/>
    <property type="match status" value="1"/>
</dbReference>
<geneLocation type="plasmid" evidence="3 4">
    <name>p-SCP4</name>
</geneLocation>
<evidence type="ECO:0000313" key="3">
    <source>
        <dbReference type="EMBL" id="QRF69252.1"/>
    </source>
</evidence>
<gene>
    <name evidence="3" type="ORF">GQA70_23215</name>
</gene>
<keyword evidence="3" id="KW-0614">Plasmid</keyword>
<evidence type="ECO:0000313" key="4">
    <source>
        <dbReference type="Proteomes" id="UP000596387"/>
    </source>
</evidence>
<feature type="domain" description="MOFRL" evidence="1">
    <location>
        <begin position="310"/>
        <end position="417"/>
    </location>
</feature>
<organism evidence="3 4">
    <name type="scientific">Ponticoccus alexandrii</name>
    <dbReference type="NCBI Taxonomy" id="1943633"/>
    <lineage>
        <taxon>Bacteria</taxon>
        <taxon>Pseudomonadati</taxon>
        <taxon>Pseudomonadota</taxon>
        <taxon>Alphaproteobacteria</taxon>
        <taxon>Rhodobacterales</taxon>
        <taxon>Roseobacteraceae</taxon>
        <taxon>Ponticoccus</taxon>
    </lineage>
</organism>
<dbReference type="InterPro" id="IPR025286">
    <property type="entry name" value="MOFRL_assoc_dom"/>
</dbReference>
<protein>
    <submittedName>
        <fullName evidence="3">DUF4147 domain-containing protein</fullName>
    </submittedName>
</protein>
<dbReference type="Gene3D" id="3.40.1480.10">
    <property type="entry name" value="MOFRL domain"/>
    <property type="match status" value="1"/>
</dbReference>
<dbReference type="InterPro" id="IPR037035">
    <property type="entry name" value="GK-like_C_sf"/>
</dbReference>
<dbReference type="EMBL" id="CP047170">
    <property type="protein sequence ID" value="QRF69252.1"/>
    <property type="molecule type" value="Genomic_DNA"/>
</dbReference>
<feature type="domain" description="MOFRL-associated" evidence="2">
    <location>
        <begin position="13"/>
        <end position="241"/>
    </location>
</feature>
<keyword evidence="4" id="KW-1185">Reference proteome</keyword>
<dbReference type="Pfam" id="PF05161">
    <property type="entry name" value="MOFRL"/>
    <property type="match status" value="1"/>
</dbReference>
<dbReference type="InterPro" id="IPR039760">
    <property type="entry name" value="MOFRL_protein"/>
</dbReference>
<accession>A0ABX7FIU5</accession>
<dbReference type="InterPro" id="IPR007835">
    <property type="entry name" value="MOFRL"/>
</dbReference>
<dbReference type="InterPro" id="IPR038614">
    <property type="entry name" value="GK_N_sf"/>
</dbReference>
<reference evidence="3 4" key="1">
    <citation type="submission" date="2019-12" db="EMBL/GenBank/DDBJ databases">
        <title>Complete Genome Sequence of a Quorum-Sensing Bacterium,Rhodobacteraceae bacterium C31, Isolated from a marine microalgae symbiotic bacteria.</title>
        <authorList>
            <person name="Zhang Y."/>
        </authorList>
    </citation>
    <scope>NUCLEOTIDE SEQUENCE [LARGE SCALE GENOMIC DNA]</scope>
    <source>
        <strain evidence="3 4">C31</strain>
        <plasmid evidence="3 4">p-SCP4</plasmid>
    </source>
</reference>
<name>A0ABX7FIU5_9RHOB</name>
<evidence type="ECO:0000259" key="1">
    <source>
        <dbReference type="Pfam" id="PF05161"/>
    </source>
</evidence>
<dbReference type="Pfam" id="PF13660">
    <property type="entry name" value="DUF4147"/>
    <property type="match status" value="1"/>
</dbReference>
<dbReference type="PANTHER" id="PTHR12227">
    <property type="entry name" value="GLYCERATE KINASE"/>
    <property type="match status" value="1"/>
</dbReference>
<dbReference type="Proteomes" id="UP000596387">
    <property type="component" value="Plasmid p-SCP4"/>
</dbReference>